<feature type="domain" description="PSP1 C-terminal" evidence="1">
    <location>
        <begin position="61"/>
        <end position="146"/>
    </location>
</feature>
<gene>
    <name evidence="2" type="ORF">H9727_01125</name>
</gene>
<reference evidence="2" key="1">
    <citation type="journal article" date="2021" name="PeerJ">
        <title>Extensive microbial diversity within the chicken gut microbiome revealed by metagenomics and culture.</title>
        <authorList>
            <person name="Gilroy R."/>
            <person name="Ravi A."/>
            <person name="Getino M."/>
            <person name="Pursley I."/>
            <person name="Horton D.L."/>
            <person name="Alikhan N.F."/>
            <person name="Baker D."/>
            <person name="Gharbi K."/>
            <person name="Hall N."/>
            <person name="Watson M."/>
            <person name="Adriaenssens E.M."/>
            <person name="Foster-Nyarko E."/>
            <person name="Jarju S."/>
            <person name="Secka A."/>
            <person name="Antonio M."/>
            <person name="Oren A."/>
            <person name="Chaudhuri R.R."/>
            <person name="La Ragione R."/>
            <person name="Hildebrand F."/>
            <person name="Pallen M.J."/>
        </authorList>
    </citation>
    <scope>NUCLEOTIDE SEQUENCE</scope>
    <source>
        <strain evidence="2">CHK187-5294</strain>
    </source>
</reference>
<dbReference type="GO" id="GO:0005737">
    <property type="term" value="C:cytoplasm"/>
    <property type="evidence" value="ECO:0007669"/>
    <property type="project" value="TreeGrafter"/>
</dbReference>
<proteinExistence type="predicted"/>
<evidence type="ECO:0000313" key="3">
    <source>
        <dbReference type="Proteomes" id="UP000824132"/>
    </source>
</evidence>
<dbReference type="NCBIfam" id="NF041131">
    <property type="entry name" value="RicT_YaaT_fam"/>
    <property type="match status" value="1"/>
</dbReference>
<evidence type="ECO:0000259" key="1">
    <source>
        <dbReference type="PROSITE" id="PS51411"/>
    </source>
</evidence>
<name>A0A9D2A6I9_9FIRM</name>
<dbReference type="Pfam" id="PF04468">
    <property type="entry name" value="PSP1"/>
    <property type="match status" value="1"/>
</dbReference>
<evidence type="ECO:0000313" key="2">
    <source>
        <dbReference type="EMBL" id="HIZ02868.1"/>
    </source>
</evidence>
<dbReference type="InterPro" id="IPR047767">
    <property type="entry name" value="PSP1-like"/>
</dbReference>
<comment type="caution">
    <text evidence="2">The sequence shown here is derived from an EMBL/GenBank/DDBJ whole genome shotgun (WGS) entry which is preliminary data.</text>
</comment>
<dbReference type="InterPro" id="IPR007557">
    <property type="entry name" value="PSP1_C"/>
</dbReference>
<dbReference type="PANTHER" id="PTHR43830">
    <property type="entry name" value="PROTEIN PSP1"/>
    <property type="match status" value="1"/>
</dbReference>
<accession>A0A9D2A6I9</accession>
<dbReference type="Proteomes" id="UP000824132">
    <property type="component" value="Unassembled WGS sequence"/>
</dbReference>
<organism evidence="2 3">
    <name type="scientific">Candidatus Borkfalkia avistercoris</name>
    <dbReference type="NCBI Taxonomy" id="2838504"/>
    <lineage>
        <taxon>Bacteria</taxon>
        <taxon>Bacillati</taxon>
        <taxon>Bacillota</taxon>
        <taxon>Clostridia</taxon>
        <taxon>Christensenellales</taxon>
        <taxon>Christensenellaceae</taxon>
        <taxon>Candidatus Borkfalkia</taxon>
    </lineage>
</organism>
<protein>
    <submittedName>
        <fullName evidence="2">Stage 0 sporulation family protein</fullName>
    </submittedName>
</protein>
<dbReference type="AlphaFoldDB" id="A0A9D2A6I9"/>
<dbReference type="PANTHER" id="PTHR43830:SF3">
    <property type="entry name" value="PROTEIN PSP1"/>
    <property type="match status" value="1"/>
</dbReference>
<dbReference type="PROSITE" id="PS51411">
    <property type="entry name" value="PSP1_C"/>
    <property type="match status" value="1"/>
</dbReference>
<dbReference type="EMBL" id="DXCL01000009">
    <property type="protein sequence ID" value="HIZ02868.1"/>
    <property type="molecule type" value="Genomic_DNA"/>
</dbReference>
<sequence>MKVIGIKFKDGGKVYYFAPQKNVTYEEDMEVVVETAKSIEIAKVAFLPREVDDSAVTQPLKPVIRIATEKDRAQRIKNIERKPEAMRIAQEKIEKHGLKMKLIDCEFAFDGSKVIFYFAADGRVDFRELVKDLAGVFHIRIELRQVGIRDETKLLGGIAPCGRVCCCAGAMPEFKKVSIKMAKVQGLSLNPGKISGLCGRLMCCLSYENDYYSEVYKKMPKMGAEVSTPEGKGTVVGENMLKQTLRVKIEKDGSLVYKDFPLKDVRFKGGKKEEDDKVSDDLKDILD</sequence>
<reference evidence="2" key="2">
    <citation type="submission" date="2021-04" db="EMBL/GenBank/DDBJ databases">
        <authorList>
            <person name="Gilroy R."/>
        </authorList>
    </citation>
    <scope>NUCLEOTIDE SEQUENCE</scope>
    <source>
        <strain evidence="2">CHK187-5294</strain>
    </source>
</reference>